<dbReference type="AlphaFoldDB" id="A0A7X0RTG1"/>
<dbReference type="RefSeq" id="WP_185671261.1">
    <property type="nucleotide sequence ID" value="NZ_JACJVP010000038.1"/>
</dbReference>
<dbReference type="Proteomes" id="UP000547209">
    <property type="component" value="Unassembled WGS sequence"/>
</dbReference>
<feature type="region of interest" description="Disordered" evidence="1">
    <location>
        <begin position="143"/>
        <end position="164"/>
    </location>
</feature>
<sequence length="196" mass="21337">MSFFKKFTETVSKGVTTATEKAQQTVEITKIHSQISGKRKEIEKRFSDIGEAVYEAYLQHDLSRAEGVIIPACEEIAGFRREITGLEDRIRALRNEKECSCGQKVPFDTRFCPACGSPFADPVPPEPVATADPLAPSESVADAAAEAADADPTAERVELEEAPESEADVVRLCAECGAELPEDARFCQTCGHPVYP</sequence>
<evidence type="ECO:0000259" key="2">
    <source>
        <dbReference type="Pfam" id="PF13240"/>
    </source>
</evidence>
<reference evidence="3 4" key="1">
    <citation type="submission" date="2020-08" db="EMBL/GenBank/DDBJ databases">
        <title>Cohnella phylogeny.</title>
        <authorList>
            <person name="Dunlap C."/>
        </authorList>
    </citation>
    <scope>NUCLEOTIDE SEQUENCE [LARGE SCALE GENOMIC DNA]</scope>
    <source>
        <strain evidence="3 4">DSM 28246</strain>
    </source>
</reference>
<comment type="caution">
    <text evidence="3">The sequence shown here is derived from an EMBL/GenBank/DDBJ whole genome shotgun (WGS) entry which is preliminary data.</text>
</comment>
<gene>
    <name evidence="3" type="ORF">H7C19_22215</name>
</gene>
<evidence type="ECO:0000256" key="1">
    <source>
        <dbReference type="SAM" id="MobiDB-lite"/>
    </source>
</evidence>
<protein>
    <submittedName>
        <fullName evidence="3">Zinc ribbon domain-containing protein</fullName>
    </submittedName>
</protein>
<organism evidence="3 4">
    <name type="scientific">Cohnella nanjingensis</name>
    <dbReference type="NCBI Taxonomy" id="1387779"/>
    <lineage>
        <taxon>Bacteria</taxon>
        <taxon>Bacillati</taxon>
        <taxon>Bacillota</taxon>
        <taxon>Bacilli</taxon>
        <taxon>Bacillales</taxon>
        <taxon>Paenibacillaceae</taxon>
        <taxon>Cohnella</taxon>
    </lineage>
</organism>
<name>A0A7X0RTG1_9BACL</name>
<evidence type="ECO:0000313" key="4">
    <source>
        <dbReference type="Proteomes" id="UP000547209"/>
    </source>
</evidence>
<dbReference type="InterPro" id="IPR026870">
    <property type="entry name" value="Zinc_ribbon_dom"/>
</dbReference>
<keyword evidence="4" id="KW-1185">Reference proteome</keyword>
<dbReference type="EMBL" id="JACJVP010000038">
    <property type="protein sequence ID" value="MBB6673398.1"/>
    <property type="molecule type" value="Genomic_DNA"/>
</dbReference>
<evidence type="ECO:0000313" key="3">
    <source>
        <dbReference type="EMBL" id="MBB6673398.1"/>
    </source>
</evidence>
<feature type="domain" description="Zinc-ribbon" evidence="2">
    <location>
        <begin position="173"/>
        <end position="194"/>
    </location>
</feature>
<proteinExistence type="predicted"/>
<dbReference type="Pfam" id="PF13240">
    <property type="entry name" value="Zn_Ribbon_1"/>
    <property type="match status" value="1"/>
</dbReference>
<accession>A0A7X0RTG1</accession>